<dbReference type="AlphaFoldDB" id="A0A241XJ90"/>
<dbReference type="EMBL" id="QORE01000320">
    <property type="protein sequence ID" value="RCI74671.1"/>
    <property type="molecule type" value="Genomic_DNA"/>
</dbReference>
<evidence type="ECO:0000313" key="6">
    <source>
        <dbReference type="Proteomes" id="UP000284767"/>
    </source>
</evidence>
<evidence type="ECO:0000313" key="5">
    <source>
        <dbReference type="Proteomes" id="UP000253594"/>
    </source>
</evidence>
<dbReference type="EMBL" id="NSNE01000007">
    <property type="protein sequence ID" value="RPM16309.1"/>
    <property type="molecule type" value="Genomic_DNA"/>
</dbReference>
<dbReference type="Proteomes" id="UP000194857">
    <property type="component" value="Unassembled WGS sequence"/>
</dbReference>
<organism evidence="1 4">
    <name type="scientific">Pseudomonas aeruginosa</name>
    <dbReference type="NCBI Taxonomy" id="287"/>
    <lineage>
        <taxon>Bacteria</taxon>
        <taxon>Pseudomonadati</taxon>
        <taxon>Pseudomonadota</taxon>
        <taxon>Gammaproteobacteria</taxon>
        <taxon>Pseudomonadales</taxon>
        <taxon>Pseudomonadaceae</taxon>
        <taxon>Pseudomonas</taxon>
    </lineage>
</organism>
<evidence type="ECO:0000313" key="1">
    <source>
        <dbReference type="EMBL" id="OTI56591.1"/>
    </source>
</evidence>
<dbReference type="GO" id="GO:0016874">
    <property type="term" value="F:ligase activity"/>
    <property type="evidence" value="ECO:0007669"/>
    <property type="project" value="UniProtKB-KW"/>
</dbReference>
<evidence type="ECO:0000313" key="4">
    <source>
        <dbReference type="Proteomes" id="UP000194857"/>
    </source>
</evidence>
<name>A0A241XJ90_PSEAI</name>
<evidence type="ECO:0000313" key="2">
    <source>
        <dbReference type="EMBL" id="RCI74671.1"/>
    </source>
</evidence>
<reference evidence="3 6" key="4">
    <citation type="submission" date="2019-01" db="EMBL/GenBank/DDBJ databases">
        <title>The Pseudomonas aeruginosa pan-genome provides new insights on its population structure, horizontal gene transfer and pathogenicity.</title>
        <authorList>
            <person name="Freschi L."/>
            <person name="Vincent A.T."/>
            <person name="Jeukens J."/>
            <person name="Emond-Rheault J.-G."/>
            <person name="Kukavica-Ibrulj I."/>
            <person name="Dupont M.-J."/>
            <person name="Charette S.J."/>
            <person name="Boyle B."/>
            <person name="Levesque R.C."/>
        </authorList>
    </citation>
    <scope>NUCLEOTIDE SEQUENCE [LARGE SCALE GENOMIC DNA]</scope>
    <source>
        <strain evidence="3 6">PA-W36</strain>
    </source>
</reference>
<protein>
    <submittedName>
        <fullName evidence="1">Fatty-acid--CoA ligase</fullName>
    </submittedName>
</protein>
<reference evidence="2 5" key="3">
    <citation type="submission" date="2018-07" db="EMBL/GenBank/DDBJ databases">
        <title>Mechanisms of high-level aminoglycoside resistance among Gram-negative pathogens in Brazil.</title>
        <authorList>
            <person name="Ballaben A.S."/>
            <person name="Darini A.L.C."/>
            <person name="Doi Y."/>
        </authorList>
    </citation>
    <scope>NUCLEOTIDE SEQUENCE [LARGE SCALE GENOMIC DNA]</scope>
    <source>
        <strain evidence="2 5">B2-305</strain>
    </source>
</reference>
<reference evidence="3 6" key="2">
    <citation type="submission" date="2017-08" db="EMBL/GenBank/DDBJ databases">
        <authorList>
            <person name="Feschi L."/>
            <person name="Jeukens J."/>
            <person name="Emond-Rheault J.-G."/>
            <person name="Kukavica-Ibrulj I."/>
            <person name="Boyle B."/>
            <person name="Levesque R.C."/>
        </authorList>
    </citation>
    <scope>NUCLEOTIDE SEQUENCE [LARGE SCALE GENOMIC DNA]</scope>
    <source>
        <strain evidence="3 6">PA-W36</strain>
    </source>
</reference>
<proteinExistence type="predicted"/>
<reference evidence="1 4" key="1">
    <citation type="submission" date="2017-05" db="EMBL/GenBank/DDBJ databases">
        <authorList>
            <person name="Song R."/>
            <person name="Chenine A.L."/>
            <person name="Ruprecht R.M."/>
        </authorList>
    </citation>
    <scope>NUCLEOTIDE SEQUENCE [LARGE SCALE GENOMIC DNA]</scope>
    <source>
        <strain evidence="1 4">S567_C10_BS</strain>
    </source>
</reference>
<dbReference type="Proteomes" id="UP000284767">
    <property type="component" value="Unassembled WGS sequence"/>
</dbReference>
<dbReference type="EMBL" id="NFFZ01000021">
    <property type="protein sequence ID" value="OTI56591.1"/>
    <property type="molecule type" value="Genomic_DNA"/>
</dbReference>
<accession>A0A241XJ90</accession>
<evidence type="ECO:0000313" key="3">
    <source>
        <dbReference type="EMBL" id="RPM16309.1"/>
    </source>
</evidence>
<sequence>MAGSRQRLPVDRLTGLSYTAETPGGQANAWSPRFRDRPVILHPPQRREPEWLRRANHTFEGSSGRQR</sequence>
<keyword evidence="1" id="KW-0436">Ligase</keyword>
<dbReference type="Proteomes" id="UP000253594">
    <property type="component" value="Unassembled WGS sequence"/>
</dbReference>
<comment type="caution">
    <text evidence="1">The sequence shown here is derived from an EMBL/GenBank/DDBJ whole genome shotgun (WGS) entry which is preliminary data.</text>
</comment>
<gene>
    <name evidence="1" type="ORF">CAZ10_29615</name>
    <name evidence="2" type="ORF">DT376_11740</name>
    <name evidence="3" type="ORF">IPC1295_14255</name>
</gene>